<sequence length="306" mass="34549">MKAKDRVIVVSLQGKWLLFKTRHSQLKQQMQQAFSQPSRKNRAVVPAKFPDNMVTKEREIFDGRILTVDSGAPLTQHVLLFHGGAYTLQGTKRHRDLMVNLVDQANLRVSYLDYPLVPEATVNETVIFAMNAYDYLRAQYPDDQFFLMGDSAGGGLALTLLQQLKEHQEPLPAGTILISPWTDLSMMNPDLKNGAKTDPFLTLATMKRIGFQYAGDHPVTDPLVSPLYGNFEGLGPIQLYYGTNELLAADDKRLLQHLNGAVGTEVQSFEMKSMLHDYILWEKLPETKRTLRQIRQFILTGAVDEV</sequence>
<protein>
    <submittedName>
        <fullName evidence="3">Alpha/beta hydrolase fold domain-containing protein</fullName>
    </submittedName>
</protein>
<dbReference type="InterPro" id="IPR050300">
    <property type="entry name" value="GDXG_lipolytic_enzyme"/>
</dbReference>
<accession>A0ABW1TPL0</accession>
<organism evidence="3 4">
    <name type="scientific">Levilactobacillus tangyuanensis</name>
    <dbReference type="NCBI Taxonomy" id="2486021"/>
    <lineage>
        <taxon>Bacteria</taxon>
        <taxon>Bacillati</taxon>
        <taxon>Bacillota</taxon>
        <taxon>Bacilli</taxon>
        <taxon>Lactobacillales</taxon>
        <taxon>Lactobacillaceae</taxon>
        <taxon>Levilactobacillus</taxon>
    </lineage>
</organism>
<keyword evidence="1 3" id="KW-0378">Hydrolase</keyword>
<name>A0ABW1TPL0_9LACO</name>
<dbReference type="Proteomes" id="UP001596191">
    <property type="component" value="Unassembled WGS sequence"/>
</dbReference>
<reference evidence="4" key="1">
    <citation type="journal article" date="2019" name="Int. J. Syst. Evol. Microbiol.">
        <title>The Global Catalogue of Microorganisms (GCM) 10K type strain sequencing project: providing services to taxonomists for standard genome sequencing and annotation.</title>
        <authorList>
            <consortium name="The Broad Institute Genomics Platform"/>
            <consortium name="The Broad Institute Genome Sequencing Center for Infectious Disease"/>
            <person name="Wu L."/>
            <person name="Ma J."/>
        </authorList>
    </citation>
    <scope>NUCLEOTIDE SEQUENCE [LARGE SCALE GENOMIC DNA]</scope>
    <source>
        <strain evidence="4">CCM 8907</strain>
    </source>
</reference>
<evidence type="ECO:0000259" key="2">
    <source>
        <dbReference type="Pfam" id="PF07859"/>
    </source>
</evidence>
<dbReference type="Gene3D" id="3.40.50.1820">
    <property type="entry name" value="alpha/beta hydrolase"/>
    <property type="match status" value="1"/>
</dbReference>
<gene>
    <name evidence="3" type="ORF">ACFQET_06175</name>
</gene>
<dbReference type="InterPro" id="IPR013094">
    <property type="entry name" value="AB_hydrolase_3"/>
</dbReference>
<dbReference type="RefSeq" id="WP_225417643.1">
    <property type="nucleotide sequence ID" value="NZ_JBHSSJ010000006.1"/>
</dbReference>
<dbReference type="PANTHER" id="PTHR48081">
    <property type="entry name" value="AB HYDROLASE SUPERFAMILY PROTEIN C4A8.06C"/>
    <property type="match status" value="1"/>
</dbReference>
<dbReference type="SUPFAM" id="SSF53474">
    <property type="entry name" value="alpha/beta-Hydrolases"/>
    <property type="match status" value="1"/>
</dbReference>
<feature type="domain" description="Alpha/beta hydrolase fold-3" evidence="2">
    <location>
        <begin position="78"/>
        <end position="279"/>
    </location>
</feature>
<proteinExistence type="predicted"/>
<keyword evidence="4" id="KW-1185">Reference proteome</keyword>
<dbReference type="GO" id="GO:0016787">
    <property type="term" value="F:hydrolase activity"/>
    <property type="evidence" value="ECO:0007669"/>
    <property type="project" value="UniProtKB-KW"/>
</dbReference>
<comment type="caution">
    <text evidence="3">The sequence shown here is derived from an EMBL/GenBank/DDBJ whole genome shotgun (WGS) entry which is preliminary data.</text>
</comment>
<dbReference type="PANTHER" id="PTHR48081:SF8">
    <property type="entry name" value="ALPHA_BETA HYDROLASE FOLD-3 DOMAIN-CONTAINING PROTEIN-RELATED"/>
    <property type="match status" value="1"/>
</dbReference>
<evidence type="ECO:0000313" key="4">
    <source>
        <dbReference type="Proteomes" id="UP001596191"/>
    </source>
</evidence>
<evidence type="ECO:0000256" key="1">
    <source>
        <dbReference type="ARBA" id="ARBA00022801"/>
    </source>
</evidence>
<dbReference type="InterPro" id="IPR029058">
    <property type="entry name" value="AB_hydrolase_fold"/>
</dbReference>
<dbReference type="EMBL" id="JBHSSJ010000006">
    <property type="protein sequence ID" value="MFC6275101.1"/>
    <property type="molecule type" value="Genomic_DNA"/>
</dbReference>
<dbReference type="Pfam" id="PF07859">
    <property type="entry name" value="Abhydrolase_3"/>
    <property type="match status" value="1"/>
</dbReference>
<evidence type="ECO:0000313" key="3">
    <source>
        <dbReference type="EMBL" id="MFC6275101.1"/>
    </source>
</evidence>